<dbReference type="HOGENOM" id="CLU_1556988_0_0_1"/>
<dbReference type="VEuPathDB" id="VectorBase:ISCW010937"/>
<keyword evidence="4" id="KW-1185">Reference proteome</keyword>
<dbReference type="EnsemblMetazoa" id="ISCW010937-RA">
    <property type="protein sequence ID" value="ISCW010937-PA"/>
    <property type="gene ID" value="ISCW010937"/>
</dbReference>
<evidence type="ECO:0000256" key="1">
    <source>
        <dbReference type="SAM" id="MobiDB-lite"/>
    </source>
</evidence>
<gene>
    <name evidence="2" type="ORF">IscW_ISCW010937</name>
</gene>
<dbReference type="PaxDb" id="6945-B7Q6U0"/>
<evidence type="ECO:0000313" key="4">
    <source>
        <dbReference type="Proteomes" id="UP000001555"/>
    </source>
</evidence>
<dbReference type="EMBL" id="DS870229">
    <property type="protein sequence ID" value="EEC14562.1"/>
    <property type="molecule type" value="Genomic_DNA"/>
</dbReference>
<dbReference type="VEuPathDB" id="VectorBase:ISCI010937"/>
<name>B7Q6U0_IXOSC</name>
<sequence length="172" mass="18764">MIRQFRQVHGTAGCGVGYRRPDSPYPKQCHQASGPATLQLSDGDQSQGEPVPAPAKGEQDENSPPCCPEAKSFGLRRLLTRLQGQVRGRSRTKSSGRYGVCAMALSRVNKVASWMHALRLARKSNVDGQAAQEAHYNRLRSDRSDECPERPSAAPSVELSLRTPEGIQEGSH</sequence>
<dbReference type="EMBL" id="ABJB010224471">
    <property type="status" value="NOT_ANNOTATED_CDS"/>
    <property type="molecule type" value="Genomic_DNA"/>
</dbReference>
<feature type="compositionally biased region" description="Polar residues" evidence="1">
    <location>
        <begin position="30"/>
        <end position="48"/>
    </location>
</feature>
<proteinExistence type="predicted"/>
<organism>
    <name type="scientific">Ixodes scapularis</name>
    <name type="common">Black-legged tick</name>
    <name type="synonym">Deer tick</name>
    <dbReference type="NCBI Taxonomy" id="6945"/>
    <lineage>
        <taxon>Eukaryota</taxon>
        <taxon>Metazoa</taxon>
        <taxon>Ecdysozoa</taxon>
        <taxon>Arthropoda</taxon>
        <taxon>Chelicerata</taxon>
        <taxon>Arachnida</taxon>
        <taxon>Acari</taxon>
        <taxon>Parasitiformes</taxon>
        <taxon>Ixodida</taxon>
        <taxon>Ixodoidea</taxon>
        <taxon>Ixodidae</taxon>
        <taxon>Ixodinae</taxon>
        <taxon>Ixodes</taxon>
    </lineage>
</organism>
<evidence type="ECO:0000313" key="3">
    <source>
        <dbReference type="EnsemblMetazoa" id="ISCW010937-PA"/>
    </source>
</evidence>
<accession>B7Q6U0</accession>
<feature type="region of interest" description="Disordered" evidence="1">
    <location>
        <begin position="1"/>
        <end position="70"/>
    </location>
</feature>
<dbReference type="AlphaFoldDB" id="B7Q6U0"/>
<dbReference type="InParanoid" id="B7Q6U0"/>
<feature type="region of interest" description="Disordered" evidence="1">
    <location>
        <begin position="125"/>
        <end position="172"/>
    </location>
</feature>
<evidence type="ECO:0000313" key="2">
    <source>
        <dbReference type="EMBL" id="EEC14562.1"/>
    </source>
</evidence>
<dbReference type="Proteomes" id="UP000001555">
    <property type="component" value="Unassembled WGS sequence"/>
</dbReference>
<reference evidence="3" key="2">
    <citation type="submission" date="2020-05" db="UniProtKB">
        <authorList>
            <consortium name="EnsemblMetazoa"/>
        </authorList>
    </citation>
    <scope>IDENTIFICATION</scope>
    <source>
        <strain evidence="3">wikel</strain>
    </source>
</reference>
<reference evidence="2 4" key="1">
    <citation type="submission" date="2008-03" db="EMBL/GenBank/DDBJ databases">
        <title>Annotation of Ixodes scapularis.</title>
        <authorList>
            <consortium name="Ixodes scapularis Genome Project Consortium"/>
            <person name="Caler E."/>
            <person name="Hannick L.I."/>
            <person name="Bidwell S."/>
            <person name="Joardar V."/>
            <person name="Thiagarajan M."/>
            <person name="Amedeo P."/>
            <person name="Galinsky K.J."/>
            <person name="Schobel S."/>
            <person name="Inman J."/>
            <person name="Hostetler J."/>
            <person name="Miller J."/>
            <person name="Hammond M."/>
            <person name="Megy K."/>
            <person name="Lawson D."/>
            <person name="Kodira C."/>
            <person name="Sutton G."/>
            <person name="Meyer J."/>
            <person name="Hill C.A."/>
            <person name="Birren B."/>
            <person name="Nene V."/>
            <person name="Collins F."/>
            <person name="Alarcon-Chaidez F."/>
            <person name="Wikel S."/>
            <person name="Strausberg R."/>
        </authorList>
    </citation>
    <scope>NUCLEOTIDE SEQUENCE [LARGE SCALE GENOMIC DNA]</scope>
    <source>
        <strain evidence="4">Wikel</strain>
        <strain evidence="2">Wikel colony</strain>
    </source>
</reference>
<protein>
    <submittedName>
        <fullName evidence="2 3">Uncharacterized protein</fullName>
    </submittedName>
</protein>
<feature type="compositionally biased region" description="Basic and acidic residues" evidence="1">
    <location>
        <begin position="135"/>
        <end position="149"/>
    </location>
</feature>